<dbReference type="AlphaFoldDB" id="A0A918J0Q5"/>
<dbReference type="PRINTS" id="PR01438">
    <property type="entry name" value="UNVRSLSTRESS"/>
</dbReference>
<feature type="domain" description="UspA" evidence="2">
    <location>
        <begin position="1"/>
        <end position="148"/>
    </location>
</feature>
<dbReference type="InterPro" id="IPR006016">
    <property type="entry name" value="UspA"/>
</dbReference>
<comment type="similarity">
    <text evidence="1">Belongs to the universal stress protein A family.</text>
</comment>
<dbReference type="PANTHER" id="PTHR46268:SF6">
    <property type="entry name" value="UNIVERSAL STRESS PROTEIN UP12"/>
    <property type="match status" value="1"/>
</dbReference>
<dbReference type="InterPro" id="IPR006015">
    <property type="entry name" value="Universal_stress_UspA"/>
</dbReference>
<protein>
    <submittedName>
        <fullName evidence="3">Universal stress protein UspA</fullName>
    </submittedName>
</protein>
<name>A0A918J0Q5_9FLAO</name>
<evidence type="ECO:0000256" key="1">
    <source>
        <dbReference type="ARBA" id="ARBA00008791"/>
    </source>
</evidence>
<evidence type="ECO:0000313" key="4">
    <source>
        <dbReference type="Proteomes" id="UP000634668"/>
    </source>
</evidence>
<gene>
    <name evidence="3" type="primary">uspA</name>
    <name evidence="3" type="ORF">GCM10007383_27320</name>
</gene>
<reference evidence="3" key="1">
    <citation type="journal article" date="2014" name="Int. J. Syst. Evol. Microbiol.">
        <title>Complete genome sequence of Corynebacterium casei LMG S-19264T (=DSM 44701T), isolated from a smear-ripened cheese.</title>
        <authorList>
            <consortium name="US DOE Joint Genome Institute (JGI-PGF)"/>
            <person name="Walter F."/>
            <person name="Albersmeier A."/>
            <person name="Kalinowski J."/>
            <person name="Ruckert C."/>
        </authorList>
    </citation>
    <scope>NUCLEOTIDE SEQUENCE</scope>
    <source>
        <strain evidence="3">KCTC 12113</strain>
    </source>
</reference>
<comment type="caution">
    <text evidence="3">The sequence shown here is derived from an EMBL/GenBank/DDBJ whole genome shotgun (WGS) entry which is preliminary data.</text>
</comment>
<dbReference type="CDD" id="cd00293">
    <property type="entry name" value="USP-like"/>
    <property type="match status" value="1"/>
</dbReference>
<dbReference type="Pfam" id="PF00582">
    <property type="entry name" value="Usp"/>
    <property type="match status" value="1"/>
</dbReference>
<sequence length="279" mass="31944">MIKRILVPTDFSKNALNAVRYALDLYKKINCEFYLLNVFRLDSYTTSNLLVPEPGSTEYENAKAESEEEFTKLLEMIALHQDNYKHTYYTISSYNFLSEALEQTIANKDIDLVIMGTQGASGTKGVIFGSNTVNTMEKVRECPVLAIPKKVQFTAPKEIVFPTDFKSRYKRTELKYLLEIAKIHQAIIRVIYVNKNMDLNETQEKNKQLLKEIFETVDHSFHTISKKDVADGITAFADSRKSDMIAFINRKHFLFGSIFSRPLVKEIGYNATIPILALP</sequence>
<dbReference type="InterPro" id="IPR014729">
    <property type="entry name" value="Rossmann-like_a/b/a_fold"/>
</dbReference>
<dbReference type="SUPFAM" id="SSF52402">
    <property type="entry name" value="Adenine nucleotide alpha hydrolases-like"/>
    <property type="match status" value="2"/>
</dbReference>
<keyword evidence="4" id="KW-1185">Reference proteome</keyword>
<dbReference type="Gene3D" id="3.40.50.620">
    <property type="entry name" value="HUPs"/>
    <property type="match status" value="2"/>
</dbReference>
<dbReference type="Proteomes" id="UP000634668">
    <property type="component" value="Unassembled WGS sequence"/>
</dbReference>
<proteinExistence type="inferred from homology"/>
<dbReference type="PANTHER" id="PTHR46268">
    <property type="entry name" value="STRESS RESPONSE PROTEIN NHAX"/>
    <property type="match status" value="1"/>
</dbReference>
<organism evidence="3 4">
    <name type="scientific">Arenibacter certesii</name>
    <dbReference type="NCBI Taxonomy" id="228955"/>
    <lineage>
        <taxon>Bacteria</taxon>
        <taxon>Pseudomonadati</taxon>
        <taxon>Bacteroidota</taxon>
        <taxon>Flavobacteriia</taxon>
        <taxon>Flavobacteriales</taxon>
        <taxon>Flavobacteriaceae</taxon>
        <taxon>Arenibacter</taxon>
    </lineage>
</organism>
<evidence type="ECO:0000313" key="3">
    <source>
        <dbReference type="EMBL" id="GGW41110.1"/>
    </source>
</evidence>
<dbReference type="EMBL" id="BMWP01000020">
    <property type="protein sequence ID" value="GGW41110.1"/>
    <property type="molecule type" value="Genomic_DNA"/>
</dbReference>
<accession>A0A918J0Q5</accession>
<reference evidence="3" key="2">
    <citation type="submission" date="2020-09" db="EMBL/GenBank/DDBJ databases">
        <authorList>
            <person name="Sun Q."/>
            <person name="Kim S."/>
        </authorList>
    </citation>
    <scope>NUCLEOTIDE SEQUENCE</scope>
    <source>
        <strain evidence="3">KCTC 12113</strain>
    </source>
</reference>
<evidence type="ECO:0000259" key="2">
    <source>
        <dbReference type="Pfam" id="PF00582"/>
    </source>
</evidence>
<dbReference type="RefSeq" id="WP_026814133.1">
    <property type="nucleotide sequence ID" value="NZ_BMWP01000020.1"/>
</dbReference>